<feature type="domain" description="Secretion system C-terminal sorting" evidence="1">
    <location>
        <begin position="1054"/>
        <end position="1120"/>
    </location>
</feature>
<proteinExistence type="predicted"/>
<dbReference type="Proteomes" id="UP000192796">
    <property type="component" value="Unassembled WGS sequence"/>
</dbReference>
<organism evidence="2 3">
    <name type="scientific">Niastella vici</name>
    <dbReference type="NCBI Taxonomy" id="1703345"/>
    <lineage>
        <taxon>Bacteria</taxon>
        <taxon>Pseudomonadati</taxon>
        <taxon>Bacteroidota</taxon>
        <taxon>Chitinophagia</taxon>
        <taxon>Chitinophagales</taxon>
        <taxon>Chitinophagaceae</taxon>
        <taxon>Niastella</taxon>
    </lineage>
</organism>
<dbReference type="Pfam" id="PF18962">
    <property type="entry name" value="Por_Secre_tail"/>
    <property type="match status" value="1"/>
</dbReference>
<protein>
    <recommendedName>
        <fullName evidence="1">Secretion system C-terminal sorting domain-containing protein</fullName>
    </recommendedName>
</protein>
<dbReference type="InterPro" id="IPR011042">
    <property type="entry name" value="6-blade_b-propeller_TolB-like"/>
</dbReference>
<dbReference type="EMBL" id="LVYD01000064">
    <property type="protein sequence ID" value="OQP60372.1"/>
    <property type="molecule type" value="Genomic_DNA"/>
</dbReference>
<dbReference type="Pfam" id="PF06739">
    <property type="entry name" value="SBBP"/>
    <property type="match status" value="3"/>
</dbReference>
<evidence type="ECO:0000313" key="2">
    <source>
        <dbReference type="EMBL" id="OQP60372.1"/>
    </source>
</evidence>
<dbReference type="SUPFAM" id="SSF63825">
    <property type="entry name" value="YWTD domain"/>
    <property type="match status" value="1"/>
</dbReference>
<dbReference type="InterPro" id="IPR010620">
    <property type="entry name" value="SBBP_repeat"/>
</dbReference>
<keyword evidence="3" id="KW-1185">Reference proteome</keyword>
<reference evidence="2 3" key="1">
    <citation type="submission" date="2016-03" db="EMBL/GenBank/DDBJ databases">
        <title>Niastella vici sp. nov., isolated from farmland soil.</title>
        <authorList>
            <person name="Chen L."/>
            <person name="Wang D."/>
            <person name="Yang S."/>
            <person name="Wang G."/>
        </authorList>
    </citation>
    <scope>NUCLEOTIDE SEQUENCE [LARGE SCALE GENOMIC DNA]</scope>
    <source>
        <strain evidence="2 3">DJ57</strain>
    </source>
</reference>
<evidence type="ECO:0000259" key="1">
    <source>
        <dbReference type="Pfam" id="PF18962"/>
    </source>
</evidence>
<dbReference type="OrthoDB" id="9811934at2"/>
<dbReference type="InterPro" id="IPR052918">
    <property type="entry name" value="Motility_Chemotaxis_Reg"/>
</dbReference>
<dbReference type="NCBIfam" id="TIGR04183">
    <property type="entry name" value="Por_Secre_tail"/>
    <property type="match status" value="1"/>
</dbReference>
<dbReference type="AlphaFoldDB" id="A0A1V9FPV7"/>
<sequence>MNRQLNLGAFSRTFILLSFSNKKSIPFFFSLALLLLFQTGHAQSLIWAKGFGDPSSLGGKIVGTGIKADAAGNTYVTGYFYATADLDPGTGIANVTSIGGADIFIAKYDVSGNYVWAKSIGGTADDDSSSITIDGSGNVYVTGYFRGTADFDPGTGTANLTSAGGADIFLAKYDGSGNYLWAKNMGGAADDISTGIVVDASSHIYITGSFNGSGDFDAGAGTANLTSTGGTDIFLSAYDGAGNYLWAKNMGGTGTDSALAVSLDASGNIYITGSFSGTADLDGDAPAVSYTSVGNADIFWAKYDVSGTFAWAKTIGGTGDDIGRGINVDIAGNVFLTGSFSGTVDFDAGVGTANYSSYGGTDFYLAKYDASGNYAGAVTAGDTGDDFGRSITSDAGGNIYMIVTYSSNNNDIEIIKFDVTGNPEWINDITGAGDDNGNCITVDGNGNSYSTGYFSGTTSFFGGGTLTNATLTNAFVAKQKSDGSYGWASQLGRYETVVSSVATGKKVALDGSGNVYVTGYFNGSVDLDAGPGTATFTSAGSNDIFIAKYDGNGNYLWGKQIGGSGADAGIAIAVDATGNAYVTGTFNGIVDFDAGTGTANQGLSGWFSTFLTKYDAAGNFVWAKGFSPVTSGNSLPYGIAIDGSGNVFVTGSLSGTVDFDASAATANLTSNGSFDVFFVRYDAAGNFGWANRIGGTGLENVSGITTDASGNVYISGAFNGTVDFDAGAGSATLTSNGGSDIFITRYDASGNYTWAKNIGNPGTDNSLGIATDQTNYLYITGYYYGTVDFDPGASVSSLTASGGSDVYVAKYDLSGNYVWSKSMGGSGNDVSSNITVNGNGDVYISGYFAGTADFDPSTATANVTASGTSDYFLARYNASGNYIAAKSMEATTVKNISGLVVDAGGNVFTTGYFKGTVDFDPDAPVYNLVSMNSSSDIFLAKYNLAATPLPVTLLDFDAKSQQSNVHVTFTTTEELNNNYFEVLRSNDGVHFETIGKVNGCGNCSAGMQYSFDDGHPYAGTSYYRLKQVDNNGGYSLSKIVTVKFSNQTIADVSMYPNPANGHFLLKIQNSGNSRQIQVSISNASGYVVQQLHPVIVQTENKIPVDLSKQPAGIYFIQVIDAVGGEPTTLKVIKY</sequence>
<accession>A0A1V9FPV7</accession>
<gene>
    <name evidence="2" type="ORF">A3860_33880</name>
</gene>
<dbReference type="RefSeq" id="WP_081153328.1">
    <property type="nucleotide sequence ID" value="NZ_LVYD01000064.1"/>
</dbReference>
<name>A0A1V9FPV7_9BACT</name>
<dbReference type="InterPro" id="IPR026444">
    <property type="entry name" value="Secre_tail"/>
</dbReference>
<dbReference type="STRING" id="1703345.A3860_33880"/>
<evidence type="ECO:0000313" key="3">
    <source>
        <dbReference type="Proteomes" id="UP000192796"/>
    </source>
</evidence>
<comment type="caution">
    <text evidence="2">The sequence shown here is derived from an EMBL/GenBank/DDBJ whole genome shotgun (WGS) entry which is preliminary data.</text>
</comment>
<dbReference type="Gene3D" id="2.120.10.30">
    <property type="entry name" value="TolB, C-terminal domain"/>
    <property type="match status" value="1"/>
</dbReference>
<dbReference type="PANTHER" id="PTHR35580">
    <property type="entry name" value="CELL SURFACE GLYCOPROTEIN (S-LAYER PROTEIN)-LIKE PROTEIN"/>
    <property type="match status" value="1"/>
</dbReference>
<dbReference type="PANTHER" id="PTHR35580:SF1">
    <property type="entry name" value="PHYTASE-LIKE DOMAIN-CONTAINING PROTEIN"/>
    <property type="match status" value="1"/>
</dbReference>